<evidence type="ECO:0000256" key="5">
    <source>
        <dbReference type="ARBA" id="ARBA00012917"/>
    </source>
</evidence>
<dbReference type="Gene3D" id="3.40.50.1820">
    <property type="entry name" value="alpha/beta hydrolase"/>
    <property type="match status" value="1"/>
</dbReference>
<dbReference type="Pfam" id="PF19283">
    <property type="entry name" value="APEH_N"/>
    <property type="match status" value="1"/>
</dbReference>
<dbReference type="InterPro" id="IPR045550">
    <property type="entry name" value="AARE_N"/>
</dbReference>
<dbReference type="InterPro" id="IPR011042">
    <property type="entry name" value="6-blade_b-propeller_TolB-like"/>
</dbReference>
<proteinExistence type="inferred from homology"/>
<evidence type="ECO:0000259" key="9">
    <source>
        <dbReference type="Pfam" id="PF00326"/>
    </source>
</evidence>
<evidence type="ECO:0000256" key="7">
    <source>
        <dbReference type="ARBA" id="ARBA00022490"/>
    </source>
</evidence>
<dbReference type="OrthoDB" id="416344at2759"/>
<dbReference type="PANTHER" id="PTHR42776">
    <property type="entry name" value="SERINE PEPTIDASE S9 FAMILY MEMBER"/>
    <property type="match status" value="1"/>
</dbReference>
<comment type="caution">
    <text evidence="11">The sequence shown here is derived from an EMBL/GenBank/DDBJ whole genome shotgun (WGS) entry which is preliminary data.</text>
</comment>
<feature type="domain" description="Peptidase S9 prolyl oligopeptidase catalytic" evidence="9">
    <location>
        <begin position="550"/>
        <end position="761"/>
    </location>
</feature>
<dbReference type="Gene3D" id="2.120.10.30">
    <property type="entry name" value="TolB, C-terminal domain"/>
    <property type="match status" value="1"/>
</dbReference>
<dbReference type="GO" id="GO:0005737">
    <property type="term" value="C:cytoplasm"/>
    <property type="evidence" value="ECO:0007669"/>
    <property type="project" value="UniProtKB-SubCell"/>
</dbReference>
<keyword evidence="12" id="KW-1185">Reference proteome</keyword>
<evidence type="ECO:0000313" key="12">
    <source>
        <dbReference type="Proteomes" id="UP000770661"/>
    </source>
</evidence>
<dbReference type="EC" id="3.4.19.1" evidence="5"/>
<dbReference type="InterPro" id="IPR001375">
    <property type="entry name" value="Peptidase_S9_cat"/>
</dbReference>
<keyword evidence="7" id="KW-0963">Cytoplasm</keyword>
<dbReference type="SUPFAM" id="SSF82171">
    <property type="entry name" value="DPP6 N-terminal domain-like"/>
    <property type="match status" value="1"/>
</dbReference>
<name>A0A8J4YB50_CHIOP</name>
<evidence type="ECO:0000259" key="10">
    <source>
        <dbReference type="Pfam" id="PF19283"/>
    </source>
</evidence>
<gene>
    <name evidence="11" type="primary">Apeh</name>
    <name evidence="11" type="ORF">GWK47_041751</name>
</gene>
<evidence type="ECO:0000256" key="6">
    <source>
        <dbReference type="ARBA" id="ARBA00018421"/>
    </source>
</evidence>
<dbReference type="GO" id="GO:0006508">
    <property type="term" value="P:proteolysis"/>
    <property type="evidence" value="ECO:0007669"/>
    <property type="project" value="InterPro"/>
</dbReference>
<feature type="domain" description="Acylamino-acid-releasing enzyme N-terminal" evidence="10">
    <location>
        <begin position="68"/>
        <end position="465"/>
    </location>
</feature>
<dbReference type="GO" id="GO:0004252">
    <property type="term" value="F:serine-type endopeptidase activity"/>
    <property type="evidence" value="ECO:0007669"/>
    <property type="project" value="TreeGrafter"/>
</dbReference>
<dbReference type="GO" id="GO:0008242">
    <property type="term" value="F:omega peptidase activity"/>
    <property type="evidence" value="ECO:0007669"/>
    <property type="project" value="UniProtKB-EC"/>
</dbReference>
<dbReference type="SUPFAM" id="SSF53474">
    <property type="entry name" value="alpha/beta-Hydrolases"/>
    <property type="match status" value="1"/>
</dbReference>
<evidence type="ECO:0000256" key="4">
    <source>
        <dbReference type="ARBA" id="ARBA00011881"/>
    </source>
</evidence>
<dbReference type="Pfam" id="PF00326">
    <property type="entry name" value="Peptidase_S9"/>
    <property type="match status" value="1"/>
</dbReference>
<keyword evidence="8" id="KW-0378">Hydrolase</keyword>
<comment type="subunit">
    <text evidence="4">Homotetramer.</text>
</comment>
<dbReference type="Proteomes" id="UP000770661">
    <property type="component" value="Unassembled WGS sequence"/>
</dbReference>
<reference evidence="11" key="1">
    <citation type="submission" date="2020-07" db="EMBL/GenBank/DDBJ databases">
        <title>The High-quality genome of the commercially important snow crab, Chionoecetes opilio.</title>
        <authorList>
            <person name="Jeong J.-H."/>
            <person name="Ryu S."/>
        </authorList>
    </citation>
    <scope>NUCLEOTIDE SEQUENCE</scope>
    <source>
        <strain evidence="11">MADBK_172401_WGS</strain>
        <tissue evidence="11">Digestive gland</tissue>
    </source>
</reference>
<sequence length="768" mass="85073">MTGGYPMFTSEGPSWRQTQRPSCSLGWMFAGLLRGQITQTLSGLGKRHYSRVKLDICKMADYLKIVLESVAEVSTIKQATITGVEDNPSNGKKVGVEVLWSCFDLAGSERTCTLSNYVVQNGSVMSYQPVPSSKNVVLRQTSHSGRLTACVMKSEKDKDAEYMMVMKQEGYMTTINLKAADKHGKVYADEDFSCLEWSPDETTVVYVAEKKWPKPSSFFTPLKKGSEDGRGQEFIYRNDWGEQMKEKHQAVVCFLNVKTKELNCHELPDKLCAGQIVWTPDGSGVFGVAYKSQPFRLGVICCPNRESKLFHMDLNGNFTVITKGCSNIRTPRVSPDGGQVAFLRSKVGGAHANCSQLCLLSWPSKQVKVVVDVVERQKFIHDDRNFFGIYGYSGLPRRCWLNDSERLVISTISNSDVIPYVIHIANGTIVEMPHKGSHQVVDVLDDYLLLNVSTIARPNQILLGRVPAMGQEVCIELKPVTALRDIPTVPSLEYGVKEFINDTPHPNPKYSDIKISFLYYGPVANTKGTPKRPLICWPHGGPHSTSCNSYSMAPIFFVALGYSVVMVNYRGSLGYGQDGIDSLLGHCGLTDVDDVHKATLNCLNRYSDVLDESQVFLVGGSHGGFLATHLSAQYPKLYKAAVLRNASCDFTSALAGKDNPDLTFVECGFTYEDGKVPDGATLSKMLEMSPINRIDSIKAPTLFLVGKNDARVPPAQSLNFHRLLLARGIETELHLYDDCHPLSKVEVDADSLIHTALWLEKHRTKVTS</sequence>
<dbReference type="AlphaFoldDB" id="A0A8J4YB50"/>
<evidence type="ECO:0000313" key="11">
    <source>
        <dbReference type="EMBL" id="KAG0723907.1"/>
    </source>
</evidence>
<evidence type="ECO:0000256" key="1">
    <source>
        <dbReference type="ARBA" id="ARBA00000721"/>
    </source>
</evidence>
<evidence type="ECO:0000256" key="8">
    <source>
        <dbReference type="ARBA" id="ARBA00022801"/>
    </source>
</evidence>
<organism evidence="11 12">
    <name type="scientific">Chionoecetes opilio</name>
    <name type="common">Atlantic snow crab</name>
    <name type="synonym">Cancer opilio</name>
    <dbReference type="NCBI Taxonomy" id="41210"/>
    <lineage>
        <taxon>Eukaryota</taxon>
        <taxon>Metazoa</taxon>
        <taxon>Ecdysozoa</taxon>
        <taxon>Arthropoda</taxon>
        <taxon>Crustacea</taxon>
        <taxon>Multicrustacea</taxon>
        <taxon>Malacostraca</taxon>
        <taxon>Eumalacostraca</taxon>
        <taxon>Eucarida</taxon>
        <taxon>Decapoda</taxon>
        <taxon>Pleocyemata</taxon>
        <taxon>Brachyura</taxon>
        <taxon>Eubrachyura</taxon>
        <taxon>Majoidea</taxon>
        <taxon>Majidae</taxon>
        <taxon>Chionoecetes</taxon>
    </lineage>
</organism>
<comment type="subcellular location">
    <subcellularLocation>
        <location evidence="2">Cytoplasm</location>
    </subcellularLocation>
</comment>
<comment type="catalytic activity">
    <reaction evidence="1">
        <text>Cleavage of an N-acetyl or N-formyl amino acid from the N-terminus of a polypeptide.</text>
        <dbReference type="EC" id="3.4.19.1"/>
    </reaction>
</comment>
<evidence type="ECO:0000256" key="2">
    <source>
        <dbReference type="ARBA" id="ARBA00004496"/>
    </source>
</evidence>
<dbReference type="PANTHER" id="PTHR42776:SF4">
    <property type="entry name" value="ACYLAMINO-ACID-RELEASING ENZYME"/>
    <property type="match status" value="1"/>
</dbReference>
<dbReference type="EMBL" id="JACEEZ010007602">
    <property type="protein sequence ID" value="KAG0723907.1"/>
    <property type="molecule type" value="Genomic_DNA"/>
</dbReference>
<comment type="similarity">
    <text evidence="3">Belongs to the peptidase S9C family.</text>
</comment>
<dbReference type="InterPro" id="IPR029058">
    <property type="entry name" value="AB_hydrolase_fold"/>
</dbReference>
<accession>A0A8J4YB50</accession>
<protein>
    <recommendedName>
        <fullName evidence="6">Acylamino-acid-releasing enzyme</fullName>
        <ecNumber evidence="5">3.4.19.1</ecNumber>
    </recommendedName>
</protein>
<evidence type="ECO:0000256" key="3">
    <source>
        <dbReference type="ARBA" id="ARBA00010040"/>
    </source>
</evidence>